<evidence type="ECO:0000259" key="3">
    <source>
        <dbReference type="Pfam" id="PF13614"/>
    </source>
</evidence>
<evidence type="ECO:0000313" key="4">
    <source>
        <dbReference type="EMBL" id="SPQ00490.1"/>
    </source>
</evidence>
<keyword evidence="2" id="KW-0067">ATP-binding</keyword>
<dbReference type="InterPro" id="IPR050625">
    <property type="entry name" value="ParA/MinD_ATPase"/>
</dbReference>
<dbReference type="GO" id="GO:0016887">
    <property type="term" value="F:ATP hydrolysis activity"/>
    <property type="evidence" value="ECO:0007669"/>
    <property type="project" value="TreeGrafter"/>
</dbReference>
<dbReference type="Gene3D" id="3.40.50.2300">
    <property type="match status" value="1"/>
</dbReference>
<dbReference type="InterPro" id="IPR011006">
    <property type="entry name" value="CheY-like_superfamily"/>
</dbReference>
<dbReference type="GO" id="GO:0009898">
    <property type="term" value="C:cytoplasmic side of plasma membrane"/>
    <property type="evidence" value="ECO:0007669"/>
    <property type="project" value="TreeGrafter"/>
</dbReference>
<reference evidence="5" key="1">
    <citation type="submission" date="2018-03" db="EMBL/GenBank/DDBJ databases">
        <authorList>
            <person name="Zecchin S."/>
        </authorList>
    </citation>
    <scope>NUCLEOTIDE SEQUENCE [LARGE SCALE GENOMIC DNA]</scope>
</reference>
<dbReference type="Proteomes" id="UP000245125">
    <property type="component" value="Unassembled WGS sequence"/>
</dbReference>
<keyword evidence="5" id="KW-1185">Reference proteome</keyword>
<dbReference type="PANTHER" id="PTHR43384">
    <property type="entry name" value="SEPTUM SITE-DETERMINING PROTEIN MIND HOMOLOG, CHLOROPLASTIC-RELATED"/>
    <property type="match status" value="1"/>
</dbReference>
<protein>
    <submittedName>
        <fullName evidence="4">Response regulator receiver protein</fullName>
    </submittedName>
</protein>
<dbReference type="PANTHER" id="PTHR43384:SF6">
    <property type="entry name" value="SEPTUM SITE-DETERMINING PROTEIN MIND HOMOLOG, CHLOROPLASTIC"/>
    <property type="match status" value="1"/>
</dbReference>
<dbReference type="OrthoDB" id="9768734at2"/>
<gene>
    <name evidence="4" type="ORF">NBG4_250022</name>
</gene>
<evidence type="ECO:0000256" key="2">
    <source>
        <dbReference type="ARBA" id="ARBA00022840"/>
    </source>
</evidence>
<organism evidence="4 5">
    <name type="scientific">Candidatus Sulfobium mesophilum</name>
    <dbReference type="NCBI Taxonomy" id="2016548"/>
    <lineage>
        <taxon>Bacteria</taxon>
        <taxon>Pseudomonadati</taxon>
        <taxon>Nitrospirota</taxon>
        <taxon>Nitrospiria</taxon>
        <taxon>Nitrospirales</taxon>
        <taxon>Nitrospiraceae</taxon>
        <taxon>Candidatus Sulfobium</taxon>
    </lineage>
</organism>
<dbReference type="SUPFAM" id="SSF52540">
    <property type="entry name" value="P-loop containing nucleoside triphosphate hydrolases"/>
    <property type="match status" value="1"/>
</dbReference>
<evidence type="ECO:0000256" key="1">
    <source>
        <dbReference type="ARBA" id="ARBA00022741"/>
    </source>
</evidence>
<dbReference type="Gene3D" id="3.40.50.300">
    <property type="entry name" value="P-loop containing nucleotide triphosphate hydrolases"/>
    <property type="match status" value="1"/>
</dbReference>
<dbReference type="InterPro" id="IPR027417">
    <property type="entry name" value="P-loop_NTPase"/>
</dbReference>
<dbReference type="AlphaFoldDB" id="A0A2U3QGM3"/>
<dbReference type="GO" id="GO:0051782">
    <property type="term" value="P:negative regulation of cell division"/>
    <property type="evidence" value="ECO:0007669"/>
    <property type="project" value="TreeGrafter"/>
</dbReference>
<accession>A0A2U3QGM3</accession>
<sequence length="398" mass="44238">MTDKTVVVLNVKAQKVKEGLIDIISSLEDFRVLHADESPSCDILIMEIGDDPKKEFQLIQELQSSGRVNEIFLTSSSTDPNILIQALRCGTKEFFSQPINREELLQALSKFRGGKERAEEAPEEKGKIINIIGSKGGIGTTTVAVNVATSLLELQGVRSVALIDMNLLFGEVPLFLDIEPVFNWGEVAKNISRLDSTYLMSVLSKHPSGIYVLPSPTGLDGVNTTPEVIEKLLDIMKAEFDFIVIDSGQSLDTVSLRILELSDSVLLNSILSLPCLINVKRLLDTFHRLGFPNEERVKIIINRYHKNSVISKEEAEKGLGKKIFWHVPNDFQTTITAINRGKTLSEVAHKAEITGNLREMASKLTGRLERKKEKKGFFGLRSNLGQVKVLKLKDLEVS</sequence>
<dbReference type="SUPFAM" id="SSF52172">
    <property type="entry name" value="CheY-like"/>
    <property type="match status" value="1"/>
</dbReference>
<dbReference type="InterPro" id="IPR025669">
    <property type="entry name" value="AAA_dom"/>
</dbReference>
<evidence type="ECO:0000313" key="5">
    <source>
        <dbReference type="Proteomes" id="UP000245125"/>
    </source>
</evidence>
<feature type="domain" description="AAA" evidence="3">
    <location>
        <begin position="127"/>
        <end position="289"/>
    </location>
</feature>
<dbReference type="EMBL" id="OUUY01000070">
    <property type="protein sequence ID" value="SPQ00490.1"/>
    <property type="molecule type" value="Genomic_DNA"/>
</dbReference>
<dbReference type="Pfam" id="PF13614">
    <property type="entry name" value="AAA_31"/>
    <property type="match status" value="1"/>
</dbReference>
<keyword evidence="1" id="KW-0547">Nucleotide-binding</keyword>
<dbReference type="GO" id="GO:0005829">
    <property type="term" value="C:cytosol"/>
    <property type="evidence" value="ECO:0007669"/>
    <property type="project" value="TreeGrafter"/>
</dbReference>
<name>A0A2U3QGM3_9BACT</name>
<proteinExistence type="predicted"/>
<dbReference type="GO" id="GO:0005524">
    <property type="term" value="F:ATP binding"/>
    <property type="evidence" value="ECO:0007669"/>
    <property type="project" value="UniProtKB-KW"/>
</dbReference>